<dbReference type="PANTHER" id="PTHR13258">
    <property type="entry name" value="SYNDETIN"/>
    <property type="match status" value="1"/>
</dbReference>
<gene>
    <name evidence="7" type="ORF">Ahy_B08g093996</name>
</gene>
<evidence type="ECO:0000256" key="2">
    <source>
        <dbReference type="ARBA" id="ARBA00022927"/>
    </source>
</evidence>
<proteinExistence type="predicted"/>
<dbReference type="GO" id="GO:0015031">
    <property type="term" value="P:protein transport"/>
    <property type="evidence" value="ECO:0007669"/>
    <property type="project" value="UniProtKB-KW"/>
</dbReference>
<sequence length="1139" mass="127745">MFLPFESVLGNPLFIFNHSNGELSVTSRVFLLLPFSLSQEGLAPSSSMDLSKVGERILNSVISTTSRSQLLPLSDRPEIPARAAAAAAIARAIARLPPHQRYSLSTSSEELSSIYGRRPHDQVVEELEDGFYEEDFDPVRHVLEHLSANENEKIYFEKQAALRLTQLDRVAEHLSRHVMEHHEVMVKGMNLVRELERDLRIANVISMNGRRHLTSSVNEVSRDLIVNSYSKKKQALLDLLPILTELHRAFVMKSTLESLVEEGSYCKAFQVFSEYLQVLDSLSELSVIQEMSQGVEVWLGVTLQKLDGLLLEICQEFKQDGYITVIDAYALMGDTTGLAEKIQSFFMQEVISETNSVLKFIVQEEEEFPSQNSRLTYSDLCLHIPESKFRQCLLRTLAILFEIMCSYHEIMDFQLERKDSVDQTSNTCNNDISCSPGEAQEVVSDVRASNNSVFSPGDVMCGSSYREESATVTSLAENNVNDGSPSSGSHDPVAEASRKEDNIESSIDSPWYHLRKEATAFVSQTLQRGCKNLWHLTTSRVSVLISSSAAASASIHQFLKNYEDLTVFILAGEAFCGIEAVEFRQKLKLVCENYFITFHKQNVHALKVVLEKDSWLKLPPDTVQLVSFAGLTGDGAPLISLTNTKSTNTSAIDLDKSVNFTHSRARKSGFSDWIRRGNPFLLTSSTPKEGHSQPNGMIHGDIIDGGSRNNFGGDKVQPKKNDSVQMKGDDSVSEDENEDLLADFIDEDSQLPSRISKLNLKRGYASHCNDDENTAHTGSSLCLLRCMDKYARLMQKIEVINVEFFKGICQSFEIFFHFIYETFGQLNSSSSGKSSPCSHNHRLRTALSRIKQDCDMWMMKPQSSPTSLGSPFVHAELTPTSPPGMNFGHSSGNSLGLTERCVAVDALSLVARTLNRSRAHLRSMLLQSNTTVLEDFYVHLVDAVPDLIEHVHRTTARLLLHVNGYVERIANSKWEVKELGLEHNGYVDLLLGEFKHYAARLAHGGIRKEIQDKLLDYGLEILAETLVEGLSRVKRCSDEGRALMSLDLQVLINGLQHLLSLNVKSKLQMVETYIKVRKKGTNNKDLINLAYYLPDKEYVQWAHAHPVYSKSQIVGLVNLVASMKGWKRKTRLQVLEKIE</sequence>
<dbReference type="EMBL" id="SDMP01000018">
    <property type="protein sequence ID" value="RYQ97920.1"/>
    <property type="molecule type" value="Genomic_DNA"/>
</dbReference>
<feature type="compositionally biased region" description="Polar residues" evidence="4">
    <location>
        <begin position="476"/>
        <end position="489"/>
    </location>
</feature>
<evidence type="ECO:0000259" key="5">
    <source>
        <dbReference type="Pfam" id="PF10474"/>
    </source>
</evidence>
<feature type="compositionally biased region" description="Basic and acidic residues" evidence="4">
    <location>
        <begin position="492"/>
        <end position="502"/>
    </location>
</feature>
<accession>A0A444Y7J5</accession>
<feature type="domain" description="Vacuolar protein sorting-associated protein 54 N-terminal" evidence="6">
    <location>
        <begin position="124"/>
        <end position="413"/>
    </location>
</feature>
<dbReference type="Pfam" id="PF10474">
    <property type="entry name" value="Syndetin_C"/>
    <property type="match status" value="1"/>
</dbReference>
<feature type="region of interest" description="Disordered" evidence="4">
    <location>
        <begin position="476"/>
        <end position="502"/>
    </location>
</feature>
<comment type="caution">
    <text evidence="7">The sequence shown here is derived from an EMBL/GenBank/DDBJ whole genome shotgun (WGS) entry which is preliminary data.</text>
</comment>
<dbReference type="GO" id="GO:0005829">
    <property type="term" value="C:cytosol"/>
    <property type="evidence" value="ECO:0007669"/>
    <property type="project" value="GOC"/>
</dbReference>
<dbReference type="GO" id="GO:1990745">
    <property type="term" value="C:EARP complex"/>
    <property type="evidence" value="ECO:0007669"/>
    <property type="project" value="InterPro"/>
</dbReference>
<protein>
    <recommendedName>
        <fullName evidence="9">Syndetin C-terminal domain-containing protein</fullName>
    </recommendedName>
</protein>
<evidence type="ECO:0000313" key="8">
    <source>
        <dbReference type="Proteomes" id="UP000289738"/>
    </source>
</evidence>
<dbReference type="GO" id="GO:0042147">
    <property type="term" value="P:retrograde transport, endosome to Golgi"/>
    <property type="evidence" value="ECO:0007669"/>
    <property type="project" value="InterPro"/>
</dbReference>
<evidence type="ECO:0000259" key="6">
    <source>
        <dbReference type="Pfam" id="PF10475"/>
    </source>
</evidence>
<dbReference type="GO" id="GO:0000149">
    <property type="term" value="F:SNARE binding"/>
    <property type="evidence" value="ECO:0007669"/>
    <property type="project" value="TreeGrafter"/>
</dbReference>
<dbReference type="PANTHER" id="PTHR13258:SF0">
    <property type="entry name" value="SYNDETIN"/>
    <property type="match status" value="1"/>
</dbReference>
<feature type="domain" description="Syndetin C-terminal" evidence="5">
    <location>
        <begin position="895"/>
        <end position="1139"/>
    </location>
</feature>
<reference evidence="7 8" key="1">
    <citation type="submission" date="2019-01" db="EMBL/GenBank/DDBJ databases">
        <title>Sequencing of cultivated peanut Arachis hypogaea provides insights into genome evolution and oil improvement.</title>
        <authorList>
            <person name="Chen X."/>
        </authorList>
    </citation>
    <scope>NUCLEOTIDE SEQUENCE [LARGE SCALE GENOMIC DNA]</scope>
    <source>
        <strain evidence="8">cv. Fuhuasheng</strain>
        <tissue evidence="7">Leaves</tissue>
    </source>
</reference>
<dbReference type="InterPro" id="IPR019514">
    <property type="entry name" value="Syndetin_C"/>
</dbReference>
<feature type="compositionally biased region" description="Basic and acidic residues" evidence="4">
    <location>
        <begin position="716"/>
        <end position="730"/>
    </location>
</feature>
<feature type="region of interest" description="Disordered" evidence="4">
    <location>
        <begin position="709"/>
        <end position="731"/>
    </location>
</feature>
<dbReference type="InterPro" id="IPR019515">
    <property type="entry name" value="VPS54_N"/>
</dbReference>
<dbReference type="STRING" id="3818.A0A444Y7J5"/>
<keyword evidence="8" id="KW-1185">Reference proteome</keyword>
<organism evidence="7 8">
    <name type="scientific">Arachis hypogaea</name>
    <name type="common">Peanut</name>
    <dbReference type="NCBI Taxonomy" id="3818"/>
    <lineage>
        <taxon>Eukaryota</taxon>
        <taxon>Viridiplantae</taxon>
        <taxon>Streptophyta</taxon>
        <taxon>Embryophyta</taxon>
        <taxon>Tracheophyta</taxon>
        <taxon>Spermatophyta</taxon>
        <taxon>Magnoliopsida</taxon>
        <taxon>eudicotyledons</taxon>
        <taxon>Gunneridae</taxon>
        <taxon>Pentapetalae</taxon>
        <taxon>rosids</taxon>
        <taxon>fabids</taxon>
        <taxon>Fabales</taxon>
        <taxon>Fabaceae</taxon>
        <taxon>Papilionoideae</taxon>
        <taxon>50 kb inversion clade</taxon>
        <taxon>dalbergioids sensu lato</taxon>
        <taxon>Dalbergieae</taxon>
        <taxon>Pterocarpus clade</taxon>
        <taxon>Arachis</taxon>
    </lineage>
</organism>
<evidence type="ECO:0000256" key="3">
    <source>
        <dbReference type="ARBA" id="ARBA00023054"/>
    </source>
</evidence>
<name>A0A444Y7J5_ARAHY</name>
<dbReference type="InterPro" id="IPR040047">
    <property type="entry name" value="VPS50"/>
</dbReference>
<evidence type="ECO:0000256" key="1">
    <source>
        <dbReference type="ARBA" id="ARBA00022448"/>
    </source>
</evidence>
<evidence type="ECO:0000256" key="4">
    <source>
        <dbReference type="SAM" id="MobiDB-lite"/>
    </source>
</evidence>
<dbReference type="GO" id="GO:0032456">
    <property type="term" value="P:endocytic recycling"/>
    <property type="evidence" value="ECO:0007669"/>
    <property type="project" value="InterPro"/>
</dbReference>
<dbReference type="Pfam" id="PF10475">
    <property type="entry name" value="Vps54_N"/>
    <property type="match status" value="1"/>
</dbReference>
<evidence type="ECO:0008006" key="9">
    <source>
        <dbReference type="Google" id="ProtNLM"/>
    </source>
</evidence>
<evidence type="ECO:0000313" key="7">
    <source>
        <dbReference type="EMBL" id="RYQ97920.1"/>
    </source>
</evidence>
<keyword evidence="3" id="KW-0175">Coiled coil</keyword>
<dbReference type="Proteomes" id="UP000289738">
    <property type="component" value="Chromosome B08"/>
</dbReference>
<keyword evidence="1" id="KW-0813">Transport</keyword>
<dbReference type="AlphaFoldDB" id="A0A444Y7J5"/>
<keyword evidence="2" id="KW-0653">Protein transport</keyword>